<organism evidence="2 3">
    <name type="scientific">Rotaria sordida</name>
    <dbReference type="NCBI Taxonomy" id="392033"/>
    <lineage>
        <taxon>Eukaryota</taxon>
        <taxon>Metazoa</taxon>
        <taxon>Spiralia</taxon>
        <taxon>Gnathifera</taxon>
        <taxon>Rotifera</taxon>
        <taxon>Eurotatoria</taxon>
        <taxon>Bdelloidea</taxon>
        <taxon>Philodinida</taxon>
        <taxon>Philodinidae</taxon>
        <taxon>Rotaria</taxon>
    </lineage>
</organism>
<evidence type="ECO:0000256" key="1">
    <source>
        <dbReference type="SAM" id="Phobius"/>
    </source>
</evidence>
<keyword evidence="1" id="KW-0472">Membrane</keyword>
<sequence length="72" mass="8219">MLAMNRWSAMRIECVVSAFVSFLAFSILLTHRNLPISDLSLILAYSFTLLGSVQWIIRLTVDVMMQVDNKNL</sequence>
<dbReference type="Proteomes" id="UP000663836">
    <property type="component" value="Unassembled WGS sequence"/>
</dbReference>
<feature type="transmembrane region" description="Helical" evidence="1">
    <location>
        <begin position="12"/>
        <end position="30"/>
    </location>
</feature>
<evidence type="ECO:0000313" key="2">
    <source>
        <dbReference type="EMBL" id="CAF4271028.1"/>
    </source>
</evidence>
<feature type="transmembrane region" description="Helical" evidence="1">
    <location>
        <begin position="42"/>
        <end position="61"/>
    </location>
</feature>
<reference evidence="2" key="1">
    <citation type="submission" date="2021-02" db="EMBL/GenBank/DDBJ databases">
        <authorList>
            <person name="Nowell W R."/>
        </authorList>
    </citation>
    <scope>NUCLEOTIDE SEQUENCE</scope>
</reference>
<keyword evidence="1" id="KW-0812">Transmembrane</keyword>
<evidence type="ECO:0000313" key="3">
    <source>
        <dbReference type="Proteomes" id="UP000663836"/>
    </source>
</evidence>
<accession>A0A820G6E2</accession>
<name>A0A820G6E2_9BILA</name>
<comment type="caution">
    <text evidence="2">The sequence shown here is derived from an EMBL/GenBank/DDBJ whole genome shotgun (WGS) entry which is preliminary data.</text>
</comment>
<dbReference type="EMBL" id="CAJOBD010027257">
    <property type="protein sequence ID" value="CAF4271028.1"/>
    <property type="molecule type" value="Genomic_DNA"/>
</dbReference>
<protein>
    <submittedName>
        <fullName evidence="2">Uncharacterized protein</fullName>
    </submittedName>
</protein>
<gene>
    <name evidence="2" type="ORF">JBS370_LOCUS39432</name>
</gene>
<dbReference type="AlphaFoldDB" id="A0A820G6E2"/>
<proteinExistence type="predicted"/>
<keyword evidence="1" id="KW-1133">Transmembrane helix</keyword>